<evidence type="ECO:0000313" key="2">
    <source>
        <dbReference type="Proteomes" id="UP000244722"/>
    </source>
</evidence>
<name>A0A2T7A1Z9_TUBBO</name>
<keyword evidence="2" id="KW-1185">Reference proteome</keyword>
<proteinExistence type="predicted"/>
<protein>
    <submittedName>
        <fullName evidence="1">Uncharacterized protein</fullName>
    </submittedName>
</protein>
<dbReference type="AlphaFoldDB" id="A0A2T7A1Z9"/>
<evidence type="ECO:0000313" key="1">
    <source>
        <dbReference type="EMBL" id="PUU81769.1"/>
    </source>
</evidence>
<sequence>MPTPTIDDMIYTLSALGLYYVSLHATTGKRIELCYSKNHPCTLDETAYVTKLLFATATNPTSSTHTKLTDLFHLVLCNCKNKIIARLHKLCNRLRDLAKQDDCSFATLNPRPRGTRNPVATVATQCDAKIRTLVGTERFPLGSSLADFLNSVHEPSGLEPPSSHQELPRDLSRRGIVATQPEISWRLVNNTILEEMEPQAVSTLDITLLHPIRKLGDYHAAISVLINEIAKLNSCHECGVSIKEIIPLPPDTQFSGDFLAILNECAQDIGTTEVTMGDLSKAYRRMGELPEAPVAAPVAGLTASIHCECPVALAFVKSRFHSPVPTILVIGISKFLCWLCREFLATLHHFYPHITIHVPPCSGKLRSRWTLPPGAPSEVVKAMRKRL</sequence>
<dbReference type="InterPro" id="IPR027796">
    <property type="entry name" value="OTT_1508_deam-like"/>
</dbReference>
<comment type="caution">
    <text evidence="1">The sequence shown here is derived from an EMBL/GenBank/DDBJ whole genome shotgun (WGS) entry which is preliminary data.</text>
</comment>
<reference evidence="1 2" key="1">
    <citation type="submission" date="2017-04" db="EMBL/GenBank/DDBJ databases">
        <title>Draft genome sequence of Tuber borchii Vittad., a whitish edible truffle.</title>
        <authorList>
            <consortium name="DOE Joint Genome Institute"/>
            <person name="Murat C."/>
            <person name="Kuo A."/>
            <person name="Barry K.W."/>
            <person name="Clum A."/>
            <person name="Dockter R.B."/>
            <person name="Fauchery L."/>
            <person name="Iotti M."/>
            <person name="Kohler A."/>
            <person name="Labutti K."/>
            <person name="Lindquist E.A."/>
            <person name="Lipzen A."/>
            <person name="Ohm R.A."/>
            <person name="Wang M."/>
            <person name="Grigoriev I.V."/>
            <person name="Zambonelli A."/>
            <person name="Martin F.M."/>
        </authorList>
    </citation>
    <scope>NUCLEOTIDE SEQUENCE [LARGE SCALE GENOMIC DNA]</scope>
    <source>
        <strain evidence="1 2">Tbo3840</strain>
    </source>
</reference>
<organism evidence="1 2">
    <name type="scientific">Tuber borchii</name>
    <name type="common">White truffle</name>
    <dbReference type="NCBI Taxonomy" id="42251"/>
    <lineage>
        <taxon>Eukaryota</taxon>
        <taxon>Fungi</taxon>
        <taxon>Dikarya</taxon>
        <taxon>Ascomycota</taxon>
        <taxon>Pezizomycotina</taxon>
        <taxon>Pezizomycetes</taxon>
        <taxon>Pezizales</taxon>
        <taxon>Tuberaceae</taxon>
        <taxon>Tuber</taxon>
    </lineage>
</organism>
<accession>A0A2T7A1Z9</accession>
<dbReference type="Proteomes" id="UP000244722">
    <property type="component" value="Unassembled WGS sequence"/>
</dbReference>
<dbReference type="Pfam" id="PF14441">
    <property type="entry name" value="OTT_1508_deam"/>
    <property type="match status" value="1"/>
</dbReference>
<dbReference type="OrthoDB" id="5395290at2759"/>
<dbReference type="EMBL" id="NESQ01000040">
    <property type="protein sequence ID" value="PUU81769.1"/>
    <property type="molecule type" value="Genomic_DNA"/>
</dbReference>
<gene>
    <name evidence="1" type="ORF">B9Z19DRAFT_1062397</name>
</gene>